<dbReference type="NCBIfam" id="TIGR00229">
    <property type="entry name" value="sensory_box"/>
    <property type="match status" value="2"/>
</dbReference>
<dbReference type="Proteomes" id="UP000318478">
    <property type="component" value="Unassembled WGS sequence"/>
</dbReference>
<feature type="domain" description="PAS" evidence="9">
    <location>
        <begin position="169"/>
        <end position="203"/>
    </location>
</feature>
<dbReference type="InterPro" id="IPR005467">
    <property type="entry name" value="His_kinase_dom"/>
</dbReference>
<evidence type="ECO:0000259" key="8">
    <source>
        <dbReference type="PROSITE" id="PS50109"/>
    </source>
</evidence>
<dbReference type="SMART" id="SM00387">
    <property type="entry name" value="HATPase_c"/>
    <property type="match status" value="1"/>
</dbReference>
<dbReference type="InterPro" id="IPR035965">
    <property type="entry name" value="PAS-like_dom_sf"/>
</dbReference>
<dbReference type="InterPro" id="IPR003594">
    <property type="entry name" value="HATPase_dom"/>
</dbReference>
<dbReference type="PROSITE" id="PS50113">
    <property type="entry name" value="PAC"/>
    <property type="match status" value="2"/>
</dbReference>
<evidence type="ECO:0000313" key="12">
    <source>
        <dbReference type="Proteomes" id="UP000318478"/>
    </source>
</evidence>
<proteinExistence type="predicted"/>
<evidence type="ECO:0000256" key="3">
    <source>
        <dbReference type="ARBA" id="ARBA00022679"/>
    </source>
</evidence>
<keyword evidence="5" id="KW-0418">Kinase</keyword>
<dbReference type="InterPro" id="IPR013656">
    <property type="entry name" value="PAS_4"/>
</dbReference>
<dbReference type="OrthoDB" id="221239at2"/>
<dbReference type="CDD" id="cd00130">
    <property type="entry name" value="PAS"/>
    <property type="match status" value="2"/>
</dbReference>
<dbReference type="SUPFAM" id="SSF47384">
    <property type="entry name" value="Homodimeric domain of signal transducing histidine kinase"/>
    <property type="match status" value="1"/>
</dbReference>
<dbReference type="EMBL" id="SJPO01000001">
    <property type="protein sequence ID" value="TWT85343.1"/>
    <property type="molecule type" value="Genomic_DNA"/>
</dbReference>
<evidence type="ECO:0000256" key="7">
    <source>
        <dbReference type="ARBA" id="ARBA00023012"/>
    </source>
</evidence>
<dbReference type="Gene3D" id="3.30.565.10">
    <property type="entry name" value="Histidine kinase-like ATPase, C-terminal domain"/>
    <property type="match status" value="1"/>
</dbReference>
<dbReference type="SUPFAM" id="SSF55785">
    <property type="entry name" value="PYP-like sensor domain (PAS domain)"/>
    <property type="match status" value="2"/>
</dbReference>
<dbReference type="InterPro" id="IPR004358">
    <property type="entry name" value="Sig_transdc_His_kin-like_C"/>
</dbReference>
<comment type="caution">
    <text evidence="11">The sequence shown here is derived from an EMBL/GenBank/DDBJ whole genome shotgun (WGS) entry which is preliminary data.</text>
</comment>
<keyword evidence="12" id="KW-1185">Reference proteome</keyword>
<dbReference type="Gene3D" id="1.10.287.130">
    <property type="match status" value="1"/>
</dbReference>
<evidence type="ECO:0000259" key="9">
    <source>
        <dbReference type="PROSITE" id="PS50112"/>
    </source>
</evidence>
<dbReference type="RefSeq" id="WP_146583612.1">
    <property type="nucleotide sequence ID" value="NZ_SJPO01000001.1"/>
</dbReference>
<feature type="domain" description="PAC" evidence="10">
    <location>
        <begin position="95"/>
        <end position="147"/>
    </location>
</feature>
<dbReference type="PANTHER" id="PTHR43065">
    <property type="entry name" value="SENSOR HISTIDINE KINASE"/>
    <property type="match status" value="1"/>
</dbReference>
<dbReference type="GO" id="GO:0005524">
    <property type="term" value="F:ATP binding"/>
    <property type="evidence" value="ECO:0007669"/>
    <property type="project" value="UniProtKB-KW"/>
</dbReference>
<dbReference type="GO" id="GO:0000155">
    <property type="term" value="F:phosphorelay sensor kinase activity"/>
    <property type="evidence" value="ECO:0007669"/>
    <property type="project" value="InterPro"/>
</dbReference>
<accession>A0A5C5ZFK9</accession>
<feature type="domain" description="Histidine kinase" evidence="8">
    <location>
        <begin position="289"/>
        <end position="521"/>
    </location>
</feature>
<evidence type="ECO:0000256" key="4">
    <source>
        <dbReference type="ARBA" id="ARBA00022741"/>
    </source>
</evidence>
<dbReference type="Pfam" id="PF08448">
    <property type="entry name" value="PAS_4"/>
    <property type="match status" value="2"/>
</dbReference>
<dbReference type="InterPro" id="IPR000700">
    <property type="entry name" value="PAS-assoc_C"/>
</dbReference>
<comment type="catalytic activity">
    <reaction evidence="1">
        <text>ATP + protein L-histidine = ADP + protein N-phospho-L-histidine.</text>
        <dbReference type="EC" id="2.7.13.3"/>
    </reaction>
</comment>
<dbReference type="InterPro" id="IPR036097">
    <property type="entry name" value="HisK_dim/P_sf"/>
</dbReference>
<keyword evidence="7" id="KW-0902">Two-component regulatory system</keyword>
<reference evidence="11 12" key="1">
    <citation type="submission" date="2019-02" db="EMBL/GenBank/DDBJ databases">
        <title>Deep-cultivation of Planctomycetes and their phenomic and genomic characterization uncovers novel biology.</title>
        <authorList>
            <person name="Wiegand S."/>
            <person name="Jogler M."/>
            <person name="Boedeker C."/>
            <person name="Pinto D."/>
            <person name="Vollmers J."/>
            <person name="Rivas-Marin E."/>
            <person name="Kohn T."/>
            <person name="Peeters S.H."/>
            <person name="Heuer A."/>
            <person name="Rast P."/>
            <person name="Oberbeckmann S."/>
            <person name="Bunk B."/>
            <person name="Jeske O."/>
            <person name="Meyerdierks A."/>
            <person name="Storesund J.E."/>
            <person name="Kallscheuer N."/>
            <person name="Luecker S."/>
            <person name="Lage O.M."/>
            <person name="Pohl T."/>
            <person name="Merkel B.J."/>
            <person name="Hornburger P."/>
            <person name="Mueller R.-W."/>
            <person name="Bruemmer F."/>
            <person name="Labrenz M."/>
            <person name="Spormann A.M."/>
            <person name="Op Den Camp H."/>
            <person name="Overmann J."/>
            <person name="Amann R."/>
            <person name="Jetten M.S.M."/>
            <person name="Mascher T."/>
            <person name="Medema M.H."/>
            <person name="Devos D.P."/>
            <person name="Kaster A.-K."/>
            <person name="Ovreas L."/>
            <person name="Rohde M."/>
            <person name="Galperin M.Y."/>
            <person name="Jogler C."/>
        </authorList>
    </citation>
    <scope>NUCLEOTIDE SEQUENCE [LARGE SCALE GENOMIC DNA]</scope>
    <source>
        <strain evidence="11 12">Pla123a</strain>
    </source>
</reference>
<feature type="domain" description="PAC" evidence="10">
    <location>
        <begin position="224"/>
        <end position="276"/>
    </location>
</feature>
<sequence length="542" mass="60320">MQHPSAKTTATDLAVLHREIATIRAQLSAIDRSHGRIEFSTQGIILEVNQNYLDMMGYHRGELLGRHHRLFVPEADHDSPDYAEFWRRLHDGTFQRGEFMRLAHDGSQRWIQATYNPVCCPEGRVERVVKYAIDITPQKRAEQVAERASLLLDAQLAAIDRSQCRVEFSADGTILDVNDNFVQMMGYRREELLGRHHRIMMPDGGYDPVEYEAFWELLRGGHFHRDEFMRIARDGSQRWMQATYTPFCLSDGRVERVVKYAIDITDRKKLEARNSRRERLESIGALATGVAHEINSPLQCILGVLNYLNASYARQADASGTLKPAGLAGWVRDHREAIDDAIDAAEKAAGITAAMRVFSLPSTPGRQEFGLGEAVDIAIKLTRNATAGVAAVAIDGESLSHRMVGYEGEICQVMVNLIANAVDAIQERPGSERGGAQIRIEGRRLPDGGLEVVCADTGVGMEPDVVTRAFDRFFTTKDTGGVGLGLWLCYDVVVNRHGGQIRIDSEPGRGAVFTLWFPPSCLVDGDRHVDENPRSADLSPAR</sequence>
<dbReference type="SMART" id="SM00091">
    <property type="entry name" value="PAS"/>
    <property type="match status" value="2"/>
</dbReference>
<keyword evidence="4" id="KW-0547">Nucleotide-binding</keyword>
<dbReference type="Pfam" id="PF02518">
    <property type="entry name" value="HATPase_c"/>
    <property type="match status" value="1"/>
</dbReference>
<protein>
    <recommendedName>
        <fullName evidence="2">histidine kinase</fullName>
        <ecNumber evidence="2">2.7.13.3</ecNumber>
    </recommendedName>
</protein>
<keyword evidence="3" id="KW-0808">Transferase</keyword>
<dbReference type="InterPro" id="IPR036890">
    <property type="entry name" value="HATPase_C_sf"/>
</dbReference>
<dbReference type="SUPFAM" id="SSF55874">
    <property type="entry name" value="ATPase domain of HSP90 chaperone/DNA topoisomerase II/histidine kinase"/>
    <property type="match status" value="1"/>
</dbReference>
<dbReference type="Gene3D" id="3.30.450.20">
    <property type="entry name" value="PAS domain"/>
    <property type="match status" value="2"/>
</dbReference>
<keyword evidence="6" id="KW-0067">ATP-binding</keyword>
<dbReference type="InterPro" id="IPR001610">
    <property type="entry name" value="PAC"/>
</dbReference>
<evidence type="ECO:0000256" key="1">
    <source>
        <dbReference type="ARBA" id="ARBA00000085"/>
    </source>
</evidence>
<name>A0A5C5ZFK9_9BACT</name>
<dbReference type="InterPro" id="IPR000014">
    <property type="entry name" value="PAS"/>
</dbReference>
<evidence type="ECO:0000256" key="2">
    <source>
        <dbReference type="ARBA" id="ARBA00012438"/>
    </source>
</evidence>
<evidence type="ECO:0000313" key="11">
    <source>
        <dbReference type="EMBL" id="TWT85343.1"/>
    </source>
</evidence>
<evidence type="ECO:0000259" key="10">
    <source>
        <dbReference type="PROSITE" id="PS50113"/>
    </source>
</evidence>
<dbReference type="PROSITE" id="PS50109">
    <property type="entry name" value="HIS_KIN"/>
    <property type="match status" value="1"/>
</dbReference>
<organism evidence="11 12">
    <name type="scientific">Posidoniimonas polymericola</name>
    <dbReference type="NCBI Taxonomy" id="2528002"/>
    <lineage>
        <taxon>Bacteria</taxon>
        <taxon>Pseudomonadati</taxon>
        <taxon>Planctomycetota</taxon>
        <taxon>Planctomycetia</taxon>
        <taxon>Pirellulales</taxon>
        <taxon>Lacipirellulaceae</taxon>
        <taxon>Posidoniimonas</taxon>
    </lineage>
</organism>
<dbReference type="PROSITE" id="PS50112">
    <property type="entry name" value="PAS"/>
    <property type="match status" value="2"/>
</dbReference>
<dbReference type="PRINTS" id="PR00344">
    <property type="entry name" value="BCTRLSENSOR"/>
</dbReference>
<feature type="domain" description="PAS" evidence="9">
    <location>
        <begin position="40"/>
        <end position="74"/>
    </location>
</feature>
<gene>
    <name evidence="11" type="primary">bdlA_1</name>
    <name evidence="11" type="ORF">Pla123a_01500</name>
</gene>
<dbReference type="AlphaFoldDB" id="A0A5C5ZFK9"/>
<evidence type="ECO:0000256" key="5">
    <source>
        <dbReference type="ARBA" id="ARBA00022777"/>
    </source>
</evidence>
<dbReference type="SMART" id="SM00086">
    <property type="entry name" value="PAC"/>
    <property type="match status" value="2"/>
</dbReference>
<evidence type="ECO:0000256" key="6">
    <source>
        <dbReference type="ARBA" id="ARBA00022840"/>
    </source>
</evidence>
<dbReference type="PANTHER" id="PTHR43065:SF46">
    <property type="entry name" value="C4-DICARBOXYLATE TRANSPORT SENSOR PROTEIN DCTB"/>
    <property type="match status" value="1"/>
</dbReference>
<dbReference type="EC" id="2.7.13.3" evidence="2"/>